<dbReference type="InParanoid" id="A0A5E4GM90"/>
<dbReference type="Gramene" id="VVA40692">
    <property type="protein sequence ID" value="VVA40692"/>
    <property type="gene ID" value="Prudul26B013223"/>
</dbReference>
<dbReference type="InterPro" id="IPR036388">
    <property type="entry name" value="WH-like_DNA-bd_sf"/>
</dbReference>
<dbReference type="Proteomes" id="UP000327085">
    <property type="component" value="Chromosome 8"/>
</dbReference>
<feature type="transmembrane region" description="Helical" evidence="5">
    <location>
        <begin position="181"/>
        <end position="205"/>
    </location>
</feature>
<dbReference type="Gene3D" id="2.40.50.140">
    <property type="entry name" value="Nucleic acid-binding proteins"/>
    <property type="match status" value="1"/>
</dbReference>
<organism evidence="6 7">
    <name type="scientific">Prunus dulcis</name>
    <name type="common">Almond</name>
    <name type="synonym">Amygdalus dulcis</name>
    <dbReference type="NCBI Taxonomy" id="3755"/>
    <lineage>
        <taxon>Eukaryota</taxon>
        <taxon>Viridiplantae</taxon>
        <taxon>Streptophyta</taxon>
        <taxon>Embryophyta</taxon>
        <taxon>Tracheophyta</taxon>
        <taxon>Spermatophyta</taxon>
        <taxon>Magnoliopsida</taxon>
        <taxon>eudicotyledons</taxon>
        <taxon>Gunneridae</taxon>
        <taxon>Pentapetalae</taxon>
        <taxon>rosids</taxon>
        <taxon>fabids</taxon>
        <taxon>Rosales</taxon>
        <taxon>Rosaceae</taxon>
        <taxon>Amygdaloideae</taxon>
        <taxon>Amygdaleae</taxon>
        <taxon>Prunus</taxon>
    </lineage>
</organism>
<comment type="subcellular location">
    <subcellularLocation>
        <location evidence="1">Nucleus</location>
    </subcellularLocation>
</comment>
<keyword evidence="5" id="KW-1133">Transmembrane helix</keyword>
<reference evidence="7" key="1">
    <citation type="journal article" date="2020" name="Plant J.">
        <title>Transposons played a major role in the diversification between the closely related almond and peach genomes: results from the almond genome sequence.</title>
        <authorList>
            <person name="Alioto T."/>
            <person name="Alexiou K.G."/>
            <person name="Bardil A."/>
            <person name="Barteri F."/>
            <person name="Castanera R."/>
            <person name="Cruz F."/>
            <person name="Dhingra A."/>
            <person name="Duval H."/>
            <person name="Fernandez I Marti A."/>
            <person name="Frias L."/>
            <person name="Galan B."/>
            <person name="Garcia J.L."/>
            <person name="Howad W."/>
            <person name="Gomez-Garrido J."/>
            <person name="Gut M."/>
            <person name="Julca I."/>
            <person name="Morata J."/>
            <person name="Puigdomenech P."/>
            <person name="Ribeca P."/>
            <person name="Rubio Cabetas M.J."/>
            <person name="Vlasova A."/>
            <person name="Wirthensohn M."/>
            <person name="Garcia-Mas J."/>
            <person name="Gabaldon T."/>
            <person name="Casacuberta J.M."/>
            <person name="Arus P."/>
        </authorList>
    </citation>
    <scope>NUCLEOTIDE SEQUENCE [LARGE SCALE GENOMIC DNA]</scope>
    <source>
        <strain evidence="7">cv. Texas</strain>
    </source>
</reference>
<evidence type="ECO:0000256" key="3">
    <source>
        <dbReference type="ARBA" id="ARBA00023242"/>
    </source>
</evidence>
<name>A0A5E4GM90_PRUDU</name>
<keyword evidence="5" id="KW-0812">Transmembrane</keyword>
<keyword evidence="3" id="KW-0539">Nucleus</keyword>
<accession>A0A5E4GM90</accession>
<dbReference type="PANTHER" id="PTHR13989:SF34">
    <property type="entry name" value="REPLICATION PROTEIN A 32 KDA SUBUNIT A"/>
    <property type="match status" value="1"/>
</dbReference>
<dbReference type="GO" id="GO:0006289">
    <property type="term" value="P:nucleotide-excision repair"/>
    <property type="evidence" value="ECO:0007669"/>
    <property type="project" value="TreeGrafter"/>
</dbReference>
<dbReference type="GO" id="GO:0035861">
    <property type="term" value="C:site of double-strand break"/>
    <property type="evidence" value="ECO:0007669"/>
    <property type="project" value="TreeGrafter"/>
</dbReference>
<dbReference type="GO" id="GO:0005662">
    <property type="term" value="C:DNA replication factor A complex"/>
    <property type="evidence" value="ECO:0007669"/>
    <property type="project" value="TreeGrafter"/>
</dbReference>
<evidence type="ECO:0000313" key="6">
    <source>
        <dbReference type="EMBL" id="VVA40692.1"/>
    </source>
</evidence>
<dbReference type="AlphaFoldDB" id="A0A5E4GM90"/>
<evidence type="ECO:0000256" key="5">
    <source>
        <dbReference type="SAM" id="Phobius"/>
    </source>
</evidence>
<keyword evidence="5" id="KW-0472">Membrane</keyword>
<dbReference type="SUPFAM" id="SSF50249">
    <property type="entry name" value="Nucleic acid-binding proteins"/>
    <property type="match status" value="1"/>
</dbReference>
<gene>
    <name evidence="6" type="ORF">ALMOND_2B013223</name>
</gene>
<evidence type="ECO:0000313" key="7">
    <source>
        <dbReference type="Proteomes" id="UP000327085"/>
    </source>
</evidence>
<dbReference type="GO" id="GO:0006260">
    <property type="term" value="P:DNA replication"/>
    <property type="evidence" value="ECO:0007669"/>
    <property type="project" value="TreeGrafter"/>
</dbReference>
<dbReference type="InterPro" id="IPR040260">
    <property type="entry name" value="RFA2-like"/>
</dbReference>
<evidence type="ECO:0000256" key="4">
    <source>
        <dbReference type="SAM" id="MobiDB-lite"/>
    </source>
</evidence>
<proteinExistence type="predicted"/>
<protein>
    <submittedName>
        <fullName evidence="6">PREDICTED: replication</fullName>
    </submittedName>
</protein>
<dbReference type="Gene3D" id="1.10.10.10">
    <property type="entry name" value="Winged helix-like DNA-binding domain superfamily/Winged helix DNA-binding domain"/>
    <property type="match status" value="1"/>
</dbReference>
<sequence>MLPLSGVKENFDSREMQEIEDGMYVRVNGHLKVFRGVRQIVAFSLQGNSATQPESVDSSLSTPVRSGSSGYQTAPSNQFYGQVSVGGIKGCDQLVLDYLQQHSSMEAIRSLEEEGLIYSTIDEFHYKSAAYFDFVLLRFTSPTTSPPTLAFSFFQIWFLHRDIGTSSLSALSRRYRIVYTALAKVLALVLAPILSTSLISILWYIPCLCCDWLLLSSWCTSGLECEAESDSWRNVLVLMCLCFLGKFCSWPKIGGSLCAAMLTCVEDVNPLLCGHIGEVGTVSGPFVATVARF</sequence>
<keyword evidence="2" id="KW-0238">DNA-binding</keyword>
<dbReference type="GO" id="GO:0000724">
    <property type="term" value="P:double-strand break repair via homologous recombination"/>
    <property type="evidence" value="ECO:0007669"/>
    <property type="project" value="TreeGrafter"/>
</dbReference>
<dbReference type="GO" id="GO:0003697">
    <property type="term" value="F:single-stranded DNA binding"/>
    <property type="evidence" value="ECO:0007669"/>
    <property type="project" value="TreeGrafter"/>
</dbReference>
<dbReference type="EMBL" id="CABIKO010001049">
    <property type="protein sequence ID" value="VVA40692.1"/>
    <property type="molecule type" value="Genomic_DNA"/>
</dbReference>
<evidence type="ECO:0000256" key="2">
    <source>
        <dbReference type="ARBA" id="ARBA00023125"/>
    </source>
</evidence>
<dbReference type="GO" id="GO:0000781">
    <property type="term" value="C:chromosome, telomeric region"/>
    <property type="evidence" value="ECO:0007669"/>
    <property type="project" value="TreeGrafter"/>
</dbReference>
<feature type="region of interest" description="Disordered" evidence="4">
    <location>
        <begin position="50"/>
        <end position="73"/>
    </location>
</feature>
<evidence type="ECO:0000256" key="1">
    <source>
        <dbReference type="ARBA" id="ARBA00004123"/>
    </source>
</evidence>
<dbReference type="PANTHER" id="PTHR13989">
    <property type="entry name" value="REPLICATION PROTEIN A-RELATED"/>
    <property type="match status" value="1"/>
</dbReference>
<dbReference type="InterPro" id="IPR012340">
    <property type="entry name" value="NA-bd_OB-fold"/>
</dbReference>